<name>H2BXD9_GILLR</name>
<dbReference type="eggNOG" id="ENOG5030K28">
    <property type="taxonomic scope" value="Bacteria"/>
</dbReference>
<evidence type="ECO:0000313" key="2">
    <source>
        <dbReference type="EMBL" id="EHQ02021.1"/>
    </source>
</evidence>
<dbReference type="Proteomes" id="UP000003844">
    <property type="component" value="Unassembled WGS sequence"/>
</dbReference>
<dbReference type="RefSeq" id="WP_006988338.1">
    <property type="nucleotide sequence ID" value="NZ_JH594606.1"/>
</dbReference>
<reference evidence="3" key="1">
    <citation type="journal article" date="2012" name="Stand. Genomic Sci.">
        <title>Genome sequence of the Antarctic rhodopsins-containing flavobacterium Gillisia limnaea type strain (R-8282(T)).</title>
        <authorList>
            <person name="Riedel T."/>
            <person name="Held B."/>
            <person name="Nolan M."/>
            <person name="Lucas S."/>
            <person name="Lapidus A."/>
            <person name="Tice H."/>
            <person name="Del Rio T.G."/>
            <person name="Cheng J.F."/>
            <person name="Han C."/>
            <person name="Tapia R."/>
            <person name="Goodwin L.A."/>
            <person name="Pitluck S."/>
            <person name="Liolios K."/>
            <person name="Mavromatis K."/>
            <person name="Pagani I."/>
            <person name="Ivanova N."/>
            <person name="Mikhailova N."/>
            <person name="Pati A."/>
            <person name="Chen A."/>
            <person name="Palaniappan K."/>
            <person name="Land M."/>
            <person name="Rohde M."/>
            <person name="Tindall B.J."/>
            <person name="Detter J.C."/>
            <person name="Goker M."/>
            <person name="Bristow J."/>
            <person name="Eisen J.A."/>
            <person name="Markowitz V."/>
            <person name="Hugenholtz P."/>
            <person name="Kyrpides N.C."/>
            <person name="Klenk H.P."/>
            <person name="Woyke T."/>
        </authorList>
    </citation>
    <scope>NUCLEOTIDE SEQUENCE [LARGE SCALE GENOMIC DNA]</scope>
    <source>
        <strain evidence="3">DSM 15749 / LMG 21470 / R-8282</strain>
    </source>
</reference>
<dbReference type="EMBL" id="JH594606">
    <property type="protein sequence ID" value="EHQ02021.1"/>
    <property type="molecule type" value="Genomic_DNA"/>
</dbReference>
<feature type="chain" id="PRO_5003560672" evidence="1">
    <location>
        <begin position="22"/>
        <end position="337"/>
    </location>
</feature>
<keyword evidence="3" id="KW-1185">Reference proteome</keyword>
<protein>
    <submittedName>
        <fullName evidence="2">Membrane or secreted protein</fullName>
    </submittedName>
</protein>
<gene>
    <name evidence="2" type="ORF">Gilli_1357</name>
</gene>
<sequence>MKKMTTIFALLLFLGTLFSCSKDEAKLNDLDPEKATVSFGSLLNDMVGNKTALKDDLDDLPECSDAIPAYAEVAMTRGEAWAVGSDTNPIRVELNPNPSDFDGDGVDNYFTEESSELELVPGFYSLEYFKIFDADGNMLWIAPRSRGFQNLVENSLPLPISLKAGVKKYVSVDVICFDDRVVNEYGYLFFDVQANELIKFCIFGNFCNEDGRHFPAHFNVNVWKYSGDSNNPRGPAITSNASNNVGVNDAGDAFGDPLCVFLPDSEGSDEYYFEITLMESDAYDAQPGIIRSGVITDDDVRALYDGEDNTDYFHFREGNCGGEDTPDLFDNQLMADI</sequence>
<organism evidence="2 3">
    <name type="scientific">Gillisia limnaea (strain DSM 15749 / LMG 21470 / R-8282)</name>
    <dbReference type="NCBI Taxonomy" id="865937"/>
    <lineage>
        <taxon>Bacteria</taxon>
        <taxon>Pseudomonadati</taxon>
        <taxon>Bacteroidota</taxon>
        <taxon>Flavobacteriia</taxon>
        <taxon>Flavobacteriales</taxon>
        <taxon>Flavobacteriaceae</taxon>
        <taxon>Gillisia</taxon>
    </lineage>
</organism>
<dbReference type="OrthoDB" id="972683at2"/>
<evidence type="ECO:0000313" key="3">
    <source>
        <dbReference type="Proteomes" id="UP000003844"/>
    </source>
</evidence>
<feature type="signal peptide" evidence="1">
    <location>
        <begin position="1"/>
        <end position="21"/>
    </location>
</feature>
<dbReference type="HOGENOM" id="CLU_849321_0_0_10"/>
<dbReference type="PROSITE" id="PS51257">
    <property type="entry name" value="PROKAR_LIPOPROTEIN"/>
    <property type="match status" value="1"/>
</dbReference>
<evidence type="ECO:0000256" key="1">
    <source>
        <dbReference type="SAM" id="SignalP"/>
    </source>
</evidence>
<proteinExistence type="predicted"/>
<accession>H2BXD9</accession>
<keyword evidence="1" id="KW-0732">Signal</keyword>
<dbReference type="AlphaFoldDB" id="H2BXD9"/>